<evidence type="ECO:0000256" key="1">
    <source>
        <dbReference type="SAM" id="MobiDB-lite"/>
    </source>
</evidence>
<reference evidence="2" key="2">
    <citation type="submission" date="2025-05" db="UniProtKB">
        <authorList>
            <consortium name="EnsemblMetazoa"/>
        </authorList>
    </citation>
    <scope>IDENTIFICATION</scope>
    <source>
        <strain evidence="2">Foshan</strain>
    </source>
</reference>
<name>A0ABM1ZPY7_AEDAL</name>
<feature type="region of interest" description="Disordered" evidence="1">
    <location>
        <begin position="283"/>
        <end position="315"/>
    </location>
</feature>
<dbReference type="Proteomes" id="UP000069940">
    <property type="component" value="Unassembled WGS sequence"/>
</dbReference>
<dbReference type="RefSeq" id="XP_062698983.1">
    <property type="nucleotide sequence ID" value="XM_062842999.1"/>
</dbReference>
<keyword evidence="3" id="KW-1185">Reference proteome</keyword>
<dbReference type="InterPro" id="IPR036875">
    <property type="entry name" value="Znf_CCHC_sf"/>
</dbReference>
<reference evidence="3" key="1">
    <citation type="journal article" date="2015" name="Proc. Natl. Acad. Sci. U.S.A.">
        <title>Genome sequence of the Asian Tiger mosquito, Aedes albopictus, reveals insights into its biology, genetics, and evolution.</title>
        <authorList>
            <person name="Chen X.G."/>
            <person name="Jiang X."/>
            <person name="Gu J."/>
            <person name="Xu M."/>
            <person name="Wu Y."/>
            <person name="Deng Y."/>
            <person name="Zhang C."/>
            <person name="Bonizzoni M."/>
            <person name="Dermauw W."/>
            <person name="Vontas J."/>
            <person name="Armbruster P."/>
            <person name="Huang X."/>
            <person name="Yang Y."/>
            <person name="Zhang H."/>
            <person name="He W."/>
            <person name="Peng H."/>
            <person name="Liu Y."/>
            <person name="Wu K."/>
            <person name="Chen J."/>
            <person name="Lirakis M."/>
            <person name="Topalis P."/>
            <person name="Van Leeuwen T."/>
            <person name="Hall A.B."/>
            <person name="Jiang X."/>
            <person name="Thorpe C."/>
            <person name="Mueller R.L."/>
            <person name="Sun C."/>
            <person name="Waterhouse R.M."/>
            <person name="Yan G."/>
            <person name="Tu Z.J."/>
            <person name="Fang X."/>
            <person name="James A.A."/>
        </authorList>
    </citation>
    <scope>NUCLEOTIDE SEQUENCE [LARGE SCALE GENOMIC DNA]</scope>
    <source>
        <strain evidence="3">Foshan</strain>
    </source>
</reference>
<evidence type="ECO:0000313" key="3">
    <source>
        <dbReference type="Proteomes" id="UP000069940"/>
    </source>
</evidence>
<evidence type="ECO:0000313" key="2">
    <source>
        <dbReference type="EnsemblMetazoa" id="AALFPA23_020550.P30342"/>
    </source>
</evidence>
<proteinExistence type="predicted"/>
<accession>A0ABM1ZPY7</accession>
<protein>
    <recommendedName>
        <fullName evidence="4">CCHC-type domain-containing protein</fullName>
    </recommendedName>
</protein>
<feature type="compositionally biased region" description="Low complexity" evidence="1">
    <location>
        <begin position="285"/>
        <end position="297"/>
    </location>
</feature>
<dbReference type="SUPFAM" id="SSF57756">
    <property type="entry name" value="Retrovirus zinc finger-like domains"/>
    <property type="match status" value="1"/>
</dbReference>
<sequence length="315" mass="35572">MSGMFINTVEFRFSVDSPRPSWTDIVEFVKQLDGDLTLVESVYNMTESRSICIKFASEAAMLECLRKNPDPRKIVYANGNSVEVCIMAAGRNVHYVRVFDIPPEVSDDDLVTVFNQYGKVKRTVREKFPTGLGLNHVHTGVRGVYIDIDKEIPPLIEVNKQRGKVFYDGLKDKCFFCHSVGHRRNACPARKKTNKPKTFAKIVSTGQVETVIEESDPIDDNVVEVVEEMLEENPLVQKSSDKEEEKSKSAINDEYFERTFGIPNATQLANNFDAMMKEKTKKLIASQRRAQFASSASGSTTDRTPPRKSSRKNSK</sequence>
<dbReference type="SUPFAM" id="SSF54928">
    <property type="entry name" value="RNA-binding domain, RBD"/>
    <property type="match status" value="1"/>
</dbReference>
<feature type="compositionally biased region" description="Basic residues" evidence="1">
    <location>
        <begin position="306"/>
        <end position="315"/>
    </location>
</feature>
<organism evidence="2 3">
    <name type="scientific">Aedes albopictus</name>
    <name type="common">Asian tiger mosquito</name>
    <name type="synonym">Stegomyia albopicta</name>
    <dbReference type="NCBI Taxonomy" id="7160"/>
    <lineage>
        <taxon>Eukaryota</taxon>
        <taxon>Metazoa</taxon>
        <taxon>Ecdysozoa</taxon>
        <taxon>Arthropoda</taxon>
        <taxon>Hexapoda</taxon>
        <taxon>Insecta</taxon>
        <taxon>Pterygota</taxon>
        <taxon>Neoptera</taxon>
        <taxon>Endopterygota</taxon>
        <taxon>Diptera</taxon>
        <taxon>Nematocera</taxon>
        <taxon>Culicoidea</taxon>
        <taxon>Culicidae</taxon>
        <taxon>Culicinae</taxon>
        <taxon>Aedini</taxon>
        <taxon>Aedes</taxon>
        <taxon>Stegomyia</taxon>
    </lineage>
</organism>
<dbReference type="InterPro" id="IPR035979">
    <property type="entry name" value="RBD_domain_sf"/>
</dbReference>
<dbReference type="EnsemblMetazoa" id="AALFPA23_020550.R30342">
    <property type="protein sequence ID" value="AALFPA23_020550.P30342"/>
    <property type="gene ID" value="AALFPA23_020550"/>
</dbReference>
<evidence type="ECO:0008006" key="4">
    <source>
        <dbReference type="Google" id="ProtNLM"/>
    </source>
</evidence>
<dbReference type="GeneID" id="134284257"/>